<feature type="region of interest" description="Disordered" evidence="1">
    <location>
        <begin position="1"/>
        <end position="49"/>
    </location>
</feature>
<dbReference type="EMBL" id="KV878898">
    <property type="protein sequence ID" value="OJJ83817.1"/>
    <property type="molecule type" value="Genomic_DNA"/>
</dbReference>
<sequence>MSLKRKASFSTFPTPDMTPVVEGPSVTMDDAPHMNSRTRKRFRDDRPEEKTVYENTLRWLYSAQQRQESATINTNTEDENENLDSESLPKPEIIDPRQQTLHRFFKSTPSSALSSHTTGQSAGPIQTNNGFVQPYSVNSPGVSMGSDDNRSPSSRLMGADMDMDVDMDSGSDQSHESKGGVGGFRWM</sequence>
<feature type="region of interest" description="Disordered" evidence="1">
    <location>
        <begin position="109"/>
        <end position="187"/>
    </location>
</feature>
<proteinExistence type="predicted"/>
<protein>
    <submittedName>
        <fullName evidence="2">Uncharacterized protein</fullName>
    </submittedName>
</protein>
<feature type="compositionally biased region" description="Polar residues" evidence="1">
    <location>
        <begin position="109"/>
        <end position="141"/>
    </location>
</feature>
<gene>
    <name evidence="2" type="ORF">ASPGLDRAFT_47501</name>
</gene>
<dbReference type="AlphaFoldDB" id="A0A1L9VIR0"/>
<evidence type="ECO:0000313" key="2">
    <source>
        <dbReference type="EMBL" id="OJJ83817.1"/>
    </source>
</evidence>
<dbReference type="Proteomes" id="UP000184300">
    <property type="component" value="Unassembled WGS sequence"/>
</dbReference>
<dbReference type="STRING" id="1160497.A0A1L9VIR0"/>
<keyword evidence="3" id="KW-1185">Reference proteome</keyword>
<evidence type="ECO:0000313" key="3">
    <source>
        <dbReference type="Proteomes" id="UP000184300"/>
    </source>
</evidence>
<dbReference type="OrthoDB" id="5336357at2759"/>
<dbReference type="GeneID" id="34462950"/>
<accession>A0A1L9VIR0</accession>
<dbReference type="RefSeq" id="XP_022400515.1">
    <property type="nucleotide sequence ID" value="XM_022546689.1"/>
</dbReference>
<organism evidence="2 3">
    <name type="scientific">Aspergillus glaucus CBS 516.65</name>
    <dbReference type="NCBI Taxonomy" id="1160497"/>
    <lineage>
        <taxon>Eukaryota</taxon>
        <taxon>Fungi</taxon>
        <taxon>Dikarya</taxon>
        <taxon>Ascomycota</taxon>
        <taxon>Pezizomycotina</taxon>
        <taxon>Eurotiomycetes</taxon>
        <taxon>Eurotiomycetidae</taxon>
        <taxon>Eurotiales</taxon>
        <taxon>Aspergillaceae</taxon>
        <taxon>Aspergillus</taxon>
        <taxon>Aspergillus subgen. Aspergillus</taxon>
    </lineage>
</organism>
<evidence type="ECO:0000256" key="1">
    <source>
        <dbReference type="SAM" id="MobiDB-lite"/>
    </source>
</evidence>
<dbReference type="VEuPathDB" id="FungiDB:ASPGLDRAFT_47501"/>
<name>A0A1L9VIR0_ASPGL</name>
<feature type="region of interest" description="Disordered" evidence="1">
    <location>
        <begin position="68"/>
        <end position="92"/>
    </location>
</feature>
<reference evidence="3" key="1">
    <citation type="journal article" date="2017" name="Genome Biol.">
        <title>Comparative genomics reveals high biological diversity and specific adaptations in the industrially and medically important fungal genus Aspergillus.</title>
        <authorList>
            <person name="de Vries R.P."/>
            <person name="Riley R."/>
            <person name="Wiebenga A."/>
            <person name="Aguilar-Osorio G."/>
            <person name="Amillis S."/>
            <person name="Uchima C.A."/>
            <person name="Anderluh G."/>
            <person name="Asadollahi M."/>
            <person name="Askin M."/>
            <person name="Barry K."/>
            <person name="Battaglia E."/>
            <person name="Bayram O."/>
            <person name="Benocci T."/>
            <person name="Braus-Stromeyer S.A."/>
            <person name="Caldana C."/>
            <person name="Canovas D."/>
            <person name="Cerqueira G.C."/>
            <person name="Chen F."/>
            <person name="Chen W."/>
            <person name="Choi C."/>
            <person name="Clum A."/>
            <person name="Dos Santos R.A."/>
            <person name="Damasio A.R."/>
            <person name="Diallinas G."/>
            <person name="Emri T."/>
            <person name="Fekete E."/>
            <person name="Flipphi M."/>
            <person name="Freyberg S."/>
            <person name="Gallo A."/>
            <person name="Gournas C."/>
            <person name="Habgood R."/>
            <person name="Hainaut M."/>
            <person name="Harispe M.L."/>
            <person name="Henrissat B."/>
            <person name="Hilden K.S."/>
            <person name="Hope R."/>
            <person name="Hossain A."/>
            <person name="Karabika E."/>
            <person name="Karaffa L."/>
            <person name="Karanyi Z."/>
            <person name="Krasevec N."/>
            <person name="Kuo A."/>
            <person name="Kusch H."/>
            <person name="LaButti K."/>
            <person name="Lagendijk E.L."/>
            <person name="Lapidus A."/>
            <person name="Levasseur A."/>
            <person name="Lindquist E."/>
            <person name="Lipzen A."/>
            <person name="Logrieco A.F."/>
            <person name="MacCabe A."/>
            <person name="Maekelae M.R."/>
            <person name="Malavazi I."/>
            <person name="Melin P."/>
            <person name="Meyer V."/>
            <person name="Mielnichuk N."/>
            <person name="Miskei M."/>
            <person name="Molnar A.P."/>
            <person name="Mule G."/>
            <person name="Ngan C.Y."/>
            <person name="Orejas M."/>
            <person name="Orosz E."/>
            <person name="Ouedraogo J.P."/>
            <person name="Overkamp K.M."/>
            <person name="Park H.-S."/>
            <person name="Perrone G."/>
            <person name="Piumi F."/>
            <person name="Punt P.J."/>
            <person name="Ram A.F."/>
            <person name="Ramon A."/>
            <person name="Rauscher S."/>
            <person name="Record E."/>
            <person name="Riano-Pachon D.M."/>
            <person name="Robert V."/>
            <person name="Roehrig J."/>
            <person name="Ruller R."/>
            <person name="Salamov A."/>
            <person name="Salih N.S."/>
            <person name="Samson R.A."/>
            <person name="Sandor E."/>
            <person name="Sanguinetti M."/>
            <person name="Schuetze T."/>
            <person name="Sepcic K."/>
            <person name="Shelest E."/>
            <person name="Sherlock G."/>
            <person name="Sophianopoulou V."/>
            <person name="Squina F.M."/>
            <person name="Sun H."/>
            <person name="Susca A."/>
            <person name="Todd R.B."/>
            <person name="Tsang A."/>
            <person name="Unkles S.E."/>
            <person name="van de Wiele N."/>
            <person name="van Rossen-Uffink D."/>
            <person name="Oliveira J.V."/>
            <person name="Vesth T.C."/>
            <person name="Visser J."/>
            <person name="Yu J.-H."/>
            <person name="Zhou M."/>
            <person name="Andersen M.R."/>
            <person name="Archer D.B."/>
            <person name="Baker S.E."/>
            <person name="Benoit I."/>
            <person name="Brakhage A.A."/>
            <person name="Braus G.H."/>
            <person name="Fischer R."/>
            <person name="Frisvad J.C."/>
            <person name="Goldman G.H."/>
            <person name="Houbraken J."/>
            <person name="Oakley B."/>
            <person name="Pocsi I."/>
            <person name="Scazzocchio C."/>
            <person name="Seiboth B."/>
            <person name="vanKuyk P.A."/>
            <person name="Wortman J."/>
            <person name="Dyer P.S."/>
            <person name="Grigoriev I.V."/>
        </authorList>
    </citation>
    <scope>NUCLEOTIDE SEQUENCE [LARGE SCALE GENOMIC DNA]</scope>
    <source>
        <strain evidence="3">CBS 516.65</strain>
    </source>
</reference>